<proteinExistence type="predicted"/>
<organism evidence="3 4">
    <name type="scientific">Vitis vinifera</name>
    <name type="common">Grape</name>
    <dbReference type="NCBI Taxonomy" id="29760"/>
    <lineage>
        <taxon>Eukaryota</taxon>
        <taxon>Viridiplantae</taxon>
        <taxon>Streptophyta</taxon>
        <taxon>Embryophyta</taxon>
        <taxon>Tracheophyta</taxon>
        <taxon>Spermatophyta</taxon>
        <taxon>Magnoliopsida</taxon>
        <taxon>eudicotyledons</taxon>
        <taxon>Gunneridae</taxon>
        <taxon>Pentapetalae</taxon>
        <taxon>rosids</taxon>
        <taxon>Vitales</taxon>
        <taxon>Vitaceae</taxon>
        <taxon>Viteae</taxon>
        <taxon>Vitis</taxon>
    </lineage>
</organism>
<comment type="caution">
    <text evidence="3">The sequence shown here is derived from an EMBL/GenBank/DDBJ whole genome shotgun (WGS) entry which is preliminary data.</text>
</comment>
<protein>
    <submittedName>
        <fullName evidence="3">Uncharacterized protein</fullName>
    </submittedName>
</protein>
<name>A0A438I455_VITVI</name>
<evidence type="ECO:0000313" key="4">
    <source>
        <dbReference type="Proteomes" id="UP000288805"/>
    </source>
</evidence>
<dbReference type="Proteomes" id="UP000288805">
    <property type="component" value="Unassembled WGS sequence"/>
</dbReference>
<keyword evidence="2" id="KW-0472">Membrane</keyword>
<dbReference type="EMBL" id="QGNW01000145">
    <property type="protein sequence ID" value="RVW91488.1"/>
    <property type="molecule type" value="Genomic_DNA"/>
</dbReference>
<keyword evidence="2" id="KW-0812">Transmembrane</keyword>
<evidence type="ECO:0000256" key="2">
    <source>
        <dbReference type="SAM" id="Phobius"/>
    </source>
</evidence>
<dbReference type="AlphaFoldDB" id="A0A438I455"/>
<evidence type="ECO:0000313" key="3">
    <source>
        <dbReference type="EMBL" id="RVW91488.1"/>
    </source>
</evidence>
<sequence length="77" mass="8316">MSQKRDGSASPSDEEMMKKVKLDASSSSGSASVIGTPTNEDGLKPLMESRYLGFNLGFSSGFSFDSFMAVFHFSISY</sequence>
<accession>A0A438I455</accession>
<feature type="region of interest" description="Disordered" evidence="1">
    <location>
        <begin position="1"/>
        <end position="39"/>
    </location>
</feature>
<evidence type="ECO:0000256" key="1">
    <source>
        <dbReference type="SAM" id="MobiDB-lite"/>
    </source>
</evidence>
<feature type="transmembrane region" description="Helical" evidence="2">
    <location>
        <begin position="52"/>
        <end position="75"/>
    </location>
</feature>
<gene>
    <name evidence="3" type="ORF">CK203_038526</name>
</gene>
<reference evidence="3 4" key="1">
    <citation type="journal article" date="2018" name="PLoS Genet.">
        <title>Population sequencing reveals clonal diversity and ancestral inbreeding in the grapevine cultivar Chardonnay.</title>
        <authorList>
            <person name="Roach M.J."/>
            <person name="Johnson D.L."/>
            <person name="Bohlmann J."/>
            <person name="van Vuuren H.J."/>
            <person name="Jones S.J."/>
            <person name="Pretorius I.S."/>
            <person name="Schmidt S.A."/>
            <person name="Borneman A.R."/>
        </authorList>
    </citation>
    <scope>NUCLEOTIDE SEQUENCE [LARGE SCALE GENOMIC DNA]</scope>
    <source>
        <strain evidence="4">cv. Chardonnay</strain>
        <tissue evidence="3">Leaf</tissue>
    </source>
</reference>
<keyword evidence="2" id="KW-1133">Transmembrane helix</keyword>